<keyword evidence="1" id="KW-0175">Coiled coil</keyword>
<organism evidence="4 5">
    <name type="scientific">Aphanomyces stellatus</name>
    <dbReference type="NCBI Taxonomy" id="120398"/>
    <lineage>
        <taxon>Eukaryota</taxon>
        <taxon>Sar</taxon>
        <taxon>Stramenopiles</taxon>
        <taxon>Oomycota</taxon>
        <taxon>Saprolegniomycetes</taxon>
        <taxon>Saprolegniales</taxon>
        <taxon>Verrucalvaceae</taxon>
        <taxon>Aphanomyces</taxon>
    </lineage>
</organism>
<gene>
    <name evidence="4" type="primary">Aste57867_21378</name>
    <name evidence="3" type="ORF">As57867_021309</name>
    <name evidence="4" type="ORF">ASTE57867_21378</name>
</gene>
<sequence length="981" mass="107280">MTSAPPSTTMGFQSDINEELLRQFEEEFEVHKTKLEQAREAVKHQKSLAIQHEIQSKNAALAQLDGHVIDARESRKALRKQLTEKRMQMKVHLAEQQELKRNTWNVERDHCLEDAAHRRLELARLQDERKRIESLLDVATIQLDAIESEKARRHESQADTIARLLTRGAVLKQQLDDGLLSVPEVHESIQAHDRFVDECQSLRLVQQEQAAATAHARLKQLNDERTKLLAEEEALRDRERQHAYLTDKGVDFWVEMKLGHAPPVELVLKNMPASESSVTLDDNNDALDEVLAQAIEMVATGESKLTIMTNDIASIERTRFASMEENGHATRPYDGSLGIQSYTPSQLGTQSFVLELVLDLIDELPLAAVATTLAELKTQTRQWKATQRQLAKARRRHAKAQAVVLWHHALLDDVVDEVLRDVYKELHTTHQRFASMVTSTLLQALLPSTTAADDPRRPLLASTLGEIQRQRQQNSSKRFHDTPGLVPFDLHRLSQAVVEKPPDGGEGPTAASSTKKKWFGGAASSVSEETKLPAIRAPPAATVVALNQVPHVDPPPALITAEKTYWRYVELEPVPMTLPIATTTCVHIGVCQGRLVLYAGGAKGEVVVLDLVDRTVLLQCLDPVKAGLTTAIDAFASHVLVMSATSPQLKLWTMRPTPKANAPSLVFGLTKDDLSRPGTADISAGCFAPALSLVGTPTSVVVGTQDGSIVRLNRSPDDCRAVVGSADARRETFQFHRAAIVAVAHVATDVLVSVDVTGIVALWDYSPRAFTGFGWFAPTATLGLDLHGGIIQQAHVTTMLLPPRLVVFVYDAAKRYGQVVQVALSTHQPLHVVPVVIRLGCAPPAPPFALLPPLEGLPTTDYIVFLATTITIYSLATGAAVGPTPSTTISPSVSLTVGGNFIVGCGNGKLMALILHDRSPDDVCPTRPLGLARTQMQARRLQAVADDAARRQHVDEMLHQVVVDATQRAKARPPGSATAQI</sequence>
<keyword evidence="5" id="KW-1185">Reference proteome</keyword>
<proteinExistence type="predicted"/>
<feature type="coiled-coil region" evidence="1">
    <location>
        <begin position="204"/>
        <end position="238"/>
    </location>
</feature>
<evidence type="ECO:0000256" key="1">
    <source>
        <dbReference type="SAM" id="Coils"/>
    </source>
</evidence>
<dbReference type="Gene3D" id="2.130.10.10">
    <property type="entry name" value="YVTN repeat-like/Quinoprotein amine dehydrogenase"/>
    <property type="match status" value="1"/>
</dbReference>
<reference evidence="4 5" key="1">
    <citation type="submission" date="2019-03" db="EMBL/GenBank/DDBJ databases">
        <authorList>
            <person name="Gaulin E."/>
            <person name="Dumas B."/>
        </authorList>
    </citation>
    <scope>NUCLEOTIDE SEQUENCE [LARGE SCALE GENOMIC DNA]</scope>
    <source>
        <strain evidence="4">CBS 568.67</strain>
    </source>
</reference>
<dbReference type="SUPFAM" id="SSF50998">
    <property type="entry name" value="Quinoprotein alcohol dehydrogenase-like"/>
    <property type="match status" value="1"/>
</dbReference>
<dbReference type="EMBL" id="CAADRA010006997">
    <property type="protein sequence ID" value="VFT98050.1"/>
    <property type="molecule type" value="Genomic_DNA"/>
</dbReference>
<evidence type="ECO:0000313" key="5">
    <source>
        <dbReference type="Proteomes" id="UP000332933"/>
    </source>
</evidence>
<reference evidence="3" key="2">
    <citation type="submission" date="2019-06" db="EMBL/GenBank/DDBJ databases">
        <title>Genomics analysis of Aphanomyces spp. identifies a new class of oomycete effector associated with host adaptation.</title>
        <authorList>
            <person name="Gaulin E."/>
        </authorList>
    </citation>
    <scope>NUCLEOTIDE SEQUENCE</scope>
    <source>
        <strain evidence="3">CBS 578.67</strain>
    </source>
</reference>
<dbReference type="EMBL" id="VJMH01006971">
    <property type="protein sequence ID" value="KAF0686850.1"/>
    <property type="molecule type" value="Genomic_DNA"/>
</dbReference>
<feature type="coiled-coil region" evidence="1">
    <location>
        <begin position="122"/>
        <end position="149"/>
    </location>
</feature>
<accession>A0A485LHB1</accession>
<evidence type="ECO:0000313" key="4">
    <source>
        <dbReference type="EMBL" id="VFT98050.1"/>
    </source>
</evidence>
<dbReference type="InterPro" id="IPR015943">
    <property type="entry name" value="WD40/YVTN_repeat-like_dom_sf"/>
</dbReference>
<name>A0A485LHB1_9STRA</name>
<protein>
    <submittedName>
        <fullName evidence="4">Aste57867_21378 protein</fullName>
    </submittedName>
</protein>
<dbReference type="Proteomes" id="UP000332933">
    <property type="component" value="Unassembled WGS sequence"/>
</dbReference>
<evidence type="ECO:0000256" key="2">
    <source>
        <dbReference type="SAM" id="MobiDB-lite"/>
    </source>
</evidence>
<dbReference type="AlphaFoldDB" id="A0A485LHB1"/>
<dbReference type="InterPro" id="IPR011047">
    <property type="entry name" value="Quinoprotein_ADH-like_sf"/>
</dbReference>
<dbReference type="OrthoDB" id="199838at2759"/>
<evidence type="ECO:0000313" key="3">
    <source>
        <dbReference type="EMBL" id="KAF0686850.1"/>
    </source>
</evidence>
<feature type="region of interest" description="Disordered" evidence="2">
    <location>
        <begin position="498"/>
        <end position="518"/>
    </location>
</feature>